<evidence type="ECO:0000313" key="7">
    <source>
        <dbReference type="Proteomes" id="UP001180020"/>
    </source>
</evidence>
<protein>
    <submittedName>
        <fullName evidence="6">Mitochondrial carnitine/acylcarnitine carrier-like protein</fullName>
    </submittedName>
</protein>
<accession>A0AAV9E2C3</accession>
<evidence type="ECO:0000256" key="2">
    <source>
        <dbReference type="ARBA" id="ARBA00022692"/>
    </source>
</evidence>
<name>A0AAV9E2C3_ACOCL</name>
<evidence type="ECO:0000313" key="6">
    <source>
        <dbReference type="EMBL" id="KAK1307164.1"/>
    </source>
</evidence>
<dbReference type="PROSITE" id="PS50920">
    <property type="entry name" value="SOLCAR"/>
    <property type="match status" value="2"/>
</dbReference>
<dbReference type="InterPro" id="IPR018108">
    <property type="entry name" value="MCP_transmembrane"/>
</dbReference>
<keyword evidence="7" id="KW-1185">Reference proteome</keyword>
<keyword evidence="5" id="KW-0813">Transport</keyword>
<dbReference type="EMBL" id="JAUJYO010000010">
    <property type="protein sequence ID" value="KAK1307164.1"/>
    <property type="molecule type" value="Genomic_DNA"/>
</dbReference>
<evidence type="ECO:0000256" key="3">
    <source>
        <dbReference type="ARBA" id="ARBA00023136"/>
    </source>
</evidence>
<gene>
    <name evidence="6" type="primary">BOU</name>
    <name evidence="6" type="ORF">QJS10_CPA10g01746</name>
</gene>
<dbReference type="AlphaFoldDB" id="A0AAV9E2C3"/>
<dbReference type="SUPFAM" id="SSF103506">
    <property type="entry name" value="Mitochondrial carrier"/>
    <property type="match status" value="1"/>
</dbReference>
<reference evidence="6" key="1">
    <citation type="journal article" date="2023" name="Nat. Commun.">
        <title>Diploid and tetraploid genomes of Acorus and the evolution of monocots.</title>
        <authorList>
            <person name="Ma L."/>
            <person name="Liu K.W."/>
            <person name="Li Z."/>
            <person name="Hsiao Y.Y."/>
            <person name="Qi Y."/>
            <person name="Fu T."/>
            <person name="Tang G.D."/>
            <person name="Zhang D."/>
            <person name="Sun W.H."/>
            <person name="Liu D.K."/>
            <person name="Li Y."/>
            <person name="Chen G.Z."/>
            <person name="Liu X.D."/>
            <person name="Liao X.Y."/>
            <person name="Jiang Y.T."/>
            <person name="Yu X."/>
            <person name="Hao Y."/>
            <person name="Huang J."/>
            <person name="Zhao X.W."/>
            <person name="Ke S."/>
            <person name="Chen Y.Y."/>
            <person name="Wu W.L."/>
            <person name="Hsu J.L."/>
            <person name="Lin Y.F."/>
            <person name="Huang M.D."/>
            <person name="Li C.Y."/>
            <person name="Huang L."/>
            <person name="Wang Z.W."/>
            <person name="Zhao X."/>
            <person name="Zhong W.Y."/>
            <person name="Peng D.H."/>
            <person name="Ahmad S."/>
            <person name="Lan S."/>
            <person name="Zhang J.S."/>
            <person name="Tsai W.C."/>
            <person name="Van de Peer Y."/>
            <person name="Liu Z.J."/>
        </authorList>
    </citation>
    <scope>NUCLEOTIDE SEQUENCE</scope>
    <source>
        <strain evidence="6">CP</strain>
    </source>
</reference>
<organism evidence="6 7">
    <name type="scientific">Acorus calamus</name>
    <name type="common">Sweet flag</name>
    <dbReference type="NCBI Taxonomy" id="4465"/>
    <lineage>
        <taxon>Eukaryota</taxon>
        <taxon>Viridiplantae</taxon>
        <taxon>Streptophyta</taxon>
        <taxon>Embryophyta</taxon>
        <taxon>Tracheophyta</taxon>
        <taxon>Spermatophyta</taxon>
        <taxon>Magnoliopsida</taxon>
        <taxon>Liliopsida</taxon>
        <taxon>Acoraceae</taxon>
        <taxon>Acorus</taxon>
    </lineage>
</organism>
<reference evidence="6" key="2">
    <citation type="submission" date="2023-06" db="EMBL/GenBank/DDBJ databases">
        <authorList>
            <person name="Ma L."/>
            <person name="Liu K.-W."/>
            <person name="Li Z."/>
            <person name="Hsiao Y.-Y."/>
            <person name="Qi Y."/>
            <person name="Fu T."/>
            <person name="Tang G."/>
            <person name="Zhang D."/>
            <person name="Sun W.-H."/>
            <person name="Liu D.-K."/>
            <person name="Li Y."/>
            <person name="Chen G.-Z."/>
            <person name="Liu X.-D."/>
            <person name="Liao X.-Y."/>
            <person name="Jiang Y.-T."/>
            <person name="Yu X."/>
            <person name="Hao Y."/>
            <person name="Huang J."/>
            <person name="Zhao X.-W."/>
            <person name="Ke S."/>
            <person name="Chen Y.-Y."/>
            <person name="Wu W.-L."/>
            <person name="Hsu J.-L."/>
            <person name="Lin Y.-F."/>
            <person name="Huang M.-D."/>
            <person name="Li C.-Y."/>
            <person name="Huang L."/>
            <person name="Wang Z.-W."/>
            <person name="Zhao X."/>
            <person name="Zhong W.-Y."/>
            <person name="Peng D.-H."/>
            <person name="Ahmad S."/>
            <person name="Lan S."/>
            <person name="Zhang J.-S."/>
            <person name="Tsai W.-C."/>
            <person name="Van De Peer Y."/>
            <person name="Liu Z.-J."/>
        </authorList>
    </citation>
    <scope>NUCLEOTIDE SEQUENCE</scope>
    <source>
        <strain evidence="6">CP</strain>
        <tissue evidence="6">Leaves</tissue>
    </source>
</reference>
<evidence type="ECO:0000256" key="5">
    <source>
        <dbReference type="RuleBase" id="RU000488"/>
    </source>
</evidence>
<keyword evidence="2 4" id="KW-0812">Transmembrane</keyword>
<dbReference type="Proteomes" id="UP001180020">
    <property type="component" value="Unassembled WGS sequence"/>
</dbReference>
<proteinExistence type="inferred from homology"/>
<feature type="repeat" description="Solcar" evidence="4">
    <location>
        <begin position="1"/>
        <end position="58"/>
    </location>
</feature>
<dbReference type="PANTHER" id="PTHR46080:SF3">
    <property type="entry name" value="MITOCHONDRIAL SUBSTRATE CARRIER FAMILY PROTEIN"/>
    <property type="match status" value="1"/>
</dbReference>
<dbReference type="Pfam" id="PF00153">
    <property type="entry name" value="Mito_carr"/>
    <property type="match status" value="2"/>
</dbReference>
<dbReference type="GO" id="GO:0016020">
    <property type="term" value="C:membrane"/>
    <property type="evidence" value="ECO:0007669"/>
    <property type="project" value="UniProtKB-SubCell"/>
</dbReference>
<dbReference type="InterPro" id="IPR023395">
    <property type="entry name" value="MCP_dom_sf"/>
</dbReference>
<feature type="repeat" description="Solcar" evidence="4">
    <location>
        <begin position="65"/>
        <end position="142"/>
    </location>
</feature>
<comment type="caution">
    <text evidence="6">The sequence shown here is derived from an EMBL/GenBank/DDBJ whole genome shotgun (WGS) entry which is preliminary data.</text>
</comment>
<evidence type="ECO:0000256" key="4">
    <source>
        <dbReference type="PROSITE-ProRule" id="PRU00282"/>
    </source>
</evidence>
<comment type="subcellular location">
    <subcellularLocation>
        <location evidence="1">Membrane</location>
        <topology evidence="1">Multi-pass membrane protein</topology>
    </subcellularLocation>
</comment>
<dbReference type="Gene3D" id="1.50.40.10">
    <property type="entry name" value="Mitochondrial carrier domain"/>
    <property type="match status" value="1"/>
</dbReference>
<keyword evidence="3 4" id="KW-0472">Membrane</keyword>
<comment type="similarity">
    <text evidence="5">Belongs to the mitochondrial carrier (TC 2.A.29) family.</text>
</comment>
<sequence>MVQGFSGHANYNGGLDVARRIIKSDGIRGLYRGFGLSVMTYSPSSAVCFLGYGTDHKESVPRISSVMLVQATGGITAGAVASCITTPLDTIKTRLQYYKVRKKTIKMVGVLIEIERWQPSMMGWFIDRTVSMEECFEKLEGEMLWVEFMRD</sequence>
<dbReference type="PANTHER" id="PTHR46080">
    <property type="entry name" value="MITOCHONDRIAL SUBSTRATE CARRIER FAMILY PROTEIN J"/>
    <property type="match status" value="1"/>
</dbReference>
<evidence type="ECO:0000256" key="1">
    <source>
        <dbReference type="ARBA" id="ARBA00004141"/>
    </source>
</evidence>